<accession>A0AA45BAT8</accession>
<reference evidence="1 2" key="1">
    <citation type="submission" date="2018-03" db="EMBL/GenBank/DDBJ databases">
        <authorList>
            <person name="Nguyen K."/>
            <person name="Fouts D."/>
            <person name="Sutton G."/>
        </authorList>
    </citation>
    <scope>NUCLEOTIDE SEQUENCE [LARGE SCALE GENOMIC DNA]</scope>
    <source>
        <strain evidence="1 2">AU3578</strain>
    </source>
</reference>
<dbReference type="Proteomes" id="UP000237632">
    <property type="component" value="Unassembled WGS sequence"/>
</dbReference>
<name>A0AA45BAT8_BURVI</name>
<dbReference type="EMBL" id="PVHK01000156">
    <property type="protein sequence ID" value="PRH40409.1"/>
    <property type="molecule type" value="Genomic_DNA"/>
</dbReference>
<proteinExistence type="predicted"/>
<protein>
    <submittedName>
        <fullName evidence="1">Uncharacterized protein</fullName>
    </submittedName>
</protein>
<dbReference type="RefSeq" id="WP_105856832.1">
    <property type="nucleotide sequence ID" value="NZ_CADFFA010000026.1"/>
</dbReference>
<comment type="caution">
    <text evidence="1">The sequence shown here is derived from an EMBL/GenBank/DDBJ whole genome shotgun (WGS) entry which is preliminary data.</text>
</comment>
<evidence type="ECO:0000313" key="2">
    <source>
        <dbReference type="Proteomes" id="UP000237632"/>
    </source>
</evidence>
<organism evidence="1 2">
    <name type="scientific">Burkholderia vietnamiensis</name>
    <dbReference type="NCBI Taxonomy" id="60552"/>
    <lineage>
        <taxon>Bacteria</taxon>
        <taxon>Pseudomonadati</taxon>
        <taxon>Pseudomonadota</taxon>
        <taxon>Betaproteobacteria</taxon>
        <taxon>Burkholderiales</taxon>
        <taxon>Burkholderiaceae</taxon>
        <taxon>Burkholderia</taxon>
        <taxon>Burkholderia cepacia complex</taxon>
    </lineage>
</organism>
<sequence>MKLTFGKYKGTEARKLLFDDPAYVRWLLGESGASGGMLAAQKEFTRLIAALDKKPFAGDCAGGCKQPATRASAYANSPTLFSWCDDCDPYSKGALPGKLRTVRTYADAERHVNLTAEGHRATLKAIIRELAMEKGMAKRFTASALAAFLP</sequence>
<gene>
    <name evidence="1" type="ORF">C6T65_20975</name>
</gene>
<evidence type="ECO:0000313" key="1">
    <source>
        <dbReference type="EMBL" id="PRH40409.1"/>
    </source>
</evidence>
<dbReference type="AlphaFoldDB" id="A0AA45BAT8"/>